<dbReference type="VEuPathDB" id="FungiDB:LCOR_07734.1"/>
<gene>
    <name evidence="3" type="ORF">LCOR_07734.1</name>
</gene>
<accession>A0A068S3Z8</accession>
<dbReference type="AlphaFoldDB" id="A0A068S3Z8"/>
<feature type="compositionally biased region" description="Low complexity" evidence="1">
    <location>
        <begin position="171"/>
        <end position="186"/>
    </location>
</feature>
<protein>
    <submittedName>
        <fullName evidence="3">Uncharacterized protein</fullName>
    </submittedName>
</protein>
<feature type="transmembrane region" description="Helical" evidence="2">
    <location>
        <begin position="73"/>
        <end position="92"/>
    </location>
</feature>
<feature type="compositionally biased region" description="Acidic residues" evidence="1">
    <location>
        <begin position="8"/>
        <end position="19"/>
    </location>
</feature>
<feature type="compositionally biased region" description="Polar residues" evidence="1">
    <location>
        <begin position="25"/>
        <end position="38"/>
    </location>
</feature>
<sequence>MSPRPEYEPDENEPDEDESPDPKTMHNQPTPTPSSGHDLTNAHPSGITSQTSSSSSSSQSSDNSPSSMAPSTIGPLVVALVVILVIITCCIIHCSRIRKRLNDEQRTQTINGWTSFMTWFQQPKQQQQRDLSHDEEKNVIVHVNDADSGLQHRFSKPPPMSPYDDIQPASAEQQPMHAAQQQQYQSTPPPKPPPLDTKQRRRHSQSPDDERQPSIVFSSGWVFATNNSQSPNTPEPVMLPSSQEAHTERLCPHQVTVDDDNPMPVITQKPHAKSDL</sequence>
<evidence type="ECO:0000313" key="3">
    <source>
        <dbReference type="EMBL" id="CDH56720.1"/>
    </source>
</evidence>
<feature type="region of interest" description="Disordered" evidence="1">
    <location>
        <begin position="1"/>
        <end position="70"/>
    </location>
</feature>
<organism evidence="3 4">
    <name type="scientific">Lichtheimia corymbifera JMRC:FSU:9682</name>
    <dbReference type="NCBI Taxonomy" id="1263082"/>
    <lineage>
        <taxon>Eukaryota</taxon>
        <taxon>Fungi</taxon>
        <taxon>Fungi incertae sedis</taxon>
        <taxon>Mucoromycota</taxon>
        <taxon>Mucoromycotina</taxon>
        <taxon>Mucoromycetes</taxon>
        <taxon>Mucorales</taxon>
        <taxon>Lichtheimiaceae</taxon>
        <taxon>Lichtheimia</taxon>
    </lineage>
</organism>
<evidence type="ECO:0000256" key="2">
    <source>
        <dbReference type="SAM" id="Phobius"/>
    </source>
</evidence>
<feature type="region of interest" description="Disordered" evidence="1">
    <location>
        <begin position="144"/>
        <end position="276"/>
    </location>
</feature>
<proteinExistence type="predicted"/>
<keyword evidence="2" id="KW-1133">Transmembrane helix</keyword>
<evidence type="ECO:0000256" key="1">
    <source>
        <dbReference type="SAM" id="MobiDB-lite"/>
    </source>
</evidence>
<reference evidence="3" key="1">
    <citation type="submission" date="2013-08" db="EMBL/GenBank/DDBJ databases">
        <title>Gene expansion shapes genome architecture in the human pathogen Lichtheimia corymbifera: an evolutionary genomics analysis in the ancient terrestrial Mucorales (Mucoromycotina).</title>
        <authorList>
            <person name="Schwartze V.U."/>
            <person name="Winter S."/>
            <person name="Shelest E."/>
            <person name="Marcet-Houben M."/>
            <person name="Horn F."/>
            <person name="Wehner S."/>
            <person name="Hoffmann K."/>
            <person name="Riege K."/>
            <person name="Sammeth M."/>
            <person name="Nowrousian M."/>
            <person name="Valiante V."/>
            <person name="Linde J."/>
            <person name="Jacobsen I.D."/>
            <person name="Marz M."/>
            <person name="Brakhage A.A."/>
            <person name="Gabaldon T."/>
            <person name="Bocker S."/>
            <person name="Voigt K."/>
        </authorList>
    </citation>
    <scope>NUCLEOTIDE SEQUENCE [LARGE SCALE GENOMIC DNA]</scope>
    <source>
        <strain evidence="3">FSU 9682</strain>
    </source>
</reference>
<dbReference type="EMBL" id="CBTN010000039">
    <property type="protein sequence ID" value="CDH56720.1"/>
    <property type="molecule type" value="Genomic_DNA"/>
</dbReference>
<dbReference type="OrthoDB" id="2278442at2759"/>
<comment type="caution">
    <text evidence="3">The sequence shown here is derived from an EMBL/GenBank/DDBJ whole genome shotgun (WGS) entry which is preliminary data.</text>
</comment>
<evidence type="ECO:0000313" key="4">
    <source>
        <dbReference type="Proteomes" id="UP000027586"/>
    </source>
</evidence>
<keyword evidence="4" id="KW-1185">Reference proteome</keyword>
<keyword evidence="2" id="KW-0472">Membrane</keyword>
<name>A0A068S3Z8_9FUNG</name>
<keyword evidence="2" id="KW-0812">Transmembrane</keyword>
<dbReference type="Proteomes" id="UP000027586">
    <property type="component" value="Unassembled WGS sequence"/>
</dbReference>
<feature type="compositionally biased region" description="Low complexity" evidence="1">
    <location>
        <begin position="44"/>
        <end position="70"/>
    </location>
</feature>